<name>A0A1H9U0N0_9BACI</name>
<organism evidence="3 4">
    <name type="scientific">Salisediminibacterium halotolerans</name>
    <dbReference type="NCBI Taxonomy" id="517425"/>
    <lineage>
        <taxon>Bacteria</taxon>
        <taxon>Bacillati</taxon>
        <taxon>Bacillota</taxon>
        <taxon>Bacilli</taxon>
        <taxon>Bacillales</taxon>
        <taxon>Bacillaceae</taxon>
        <taxon>Salisediminibacterium</taxon>
    </lineage>
</organism>
<dbReference type="InterPro" id="IPR032816">
    <property type="entry name" value="VTT_dom"/>
</dbReference>
<gene>
    <name evidence="3" type="ORF">SAMN05444126_11219</name>
</gene>
<dbReference type="AlphaFoldDB" id="A0A1H9U0N0"/>
<accession>A0A1H9U0N0</accession>
<dbReference type="RefSeq" id="WP_245729797.1">
    <property type="nucleotide sequence ID" value="NZ_FOGV01000012.1"/>
</dbReference>
<feature type="transmembrane region" description="Helical" evidence="1">
    <location>
        <begin position="131"/>
        <end position="149"/>
    </location>
</feature>
<keyword evidence="1" id="KW-1133">Transmembrane helix</keyword>
<keyword evidence="1" id="KW-0472">Membrane</keyword>
<feature type="transmembrane region" description="Helical" evidence="1">
    <location>
        <begin position="17"/>
        <end position="42"/>
    </location>
</feature>
<protein>
    <submittedName>
        <fullName evidence="3">Uncharacterized membrane protein YdjX, TVP38/TMEM64 family, SNARE-associated domain</fullName>
    </submittedName>
</protein>
<proteinExistence type="predicted"/>
<evidence type="ECO:0000256" key="1">
    <source>
        <dbReference type="SAM" id="Phobius"/>
    </source>
</evidence>
<dbReference type="Proteomes" id="UP000199318">
    <property type="component" value="Unassembled WGS sequence"/>
</dbReference>
<evidence type="ECO:0000313" key="3">
    <source>
        <dbReference type="EMBL" id="SES02996.1"/>
    </source>
</evidence>
<comment type="caution">
    <text evidence="3">The sequence shown here is derived from an EMBL/GenBank/DDBJ whole genome shotgun (WGS) entry which is preliminary data.</text>
</comment>
<dbReference type="EMBL" id="FOGV01000012">
    <property type="protein sequence ID" value="SES02996.1"/>
    <property type="molecule type" value="Genomic_DNA"/>
</dbReference>
<evidence type="ECO:0000313" key="4">
    <source>
        <dbReference type="Proteomes" id="UP000199318"/>
    </source>
</evidence>
<sequence length="198" mass="23383">MDEMNQSLLQFVDEAGWLAPVIFILLHVFRPLLMLPIIVLYISGGFFFGFIQGTVYTMTGLALMNALFYFFIMKFPRFRAYLRKLKKSVFNDRKMTIGQVNILRMMPFIHFQLLSMYLLEMTSSFREFMQYSVYGVIAPSVIYTAFGGVLTDMPWYVSGSFFAVLLFIFWLFGKEGEYHQRIPGWFNRWQDAMATRFR</sequence>
<keyword evidence="1" id="KW-0812">Transmembrane</keyword>
<dbReference type="STRING" id="1464123.SAMN05444126_11219"/>
<feature type="transmembrane region" description="Helical" evidence="1">
    <location>
        <begin position="155"/>
        <end position="173"/>
    </location>
</feature>
<feature type="domain" description="VTT" evidence="2">
    <location>
        <begin position="36"/>
        <end position="147"/>
    </location>
</feature>
<feature type="transmembrane region" description="Helical" evidence="1">
    <location>
        <begin position="54"/>
        <end position="72"/>
    </location>
</feature>
<keyword evidence="4" id="KW-1185">Reference proteome</keyword>
<reference evidence="4" key="1">
    <citation type="submission" date="2016-10" db="EMBL/GenBank/DDBJ databases">
        <authorList>
            <person name="de Groot N.N."/>
        </authorList>
    </citation>
    <scope>NUCLEOTIDE SEQUENCE [LARGE SCALE GENOMIC DNA]</scope>
    <source>
        <strain evidence="4">10nlg</strain>
    </source>
</reference>
<evidence type="ECO:0000259" key="2">
    <source>
        <dbReference type="Pfam" id="PF09335"/>
    </source>
</evidence>
<feature type="transmembrane region" description="Helical" evidence="1">
    <location>
        <begin position="102"/>
        <end position="119"/>
    </location>
</feature>
<dbReference type="Pfam" id="PF09335">
    <property type="entry name" value="VTT_dom"/>
    <property type="match status" value="1"/>
</dbReference>